<reference evidence="2 3" key="1">
    <citation type="submission" date="2019-10" db="EMBL/GenBank/DDBJ databases">
        <title>A soil myxobacterium in the family Polyangiaceae.</title>
        <authorList>
            <person name="Li Y."/>
            <person name="Wang J."/>
        </authorList>
    </citation>
    <scope>NUCLEOTIDE SEQUENCE [LARGE SCALE GENOMIC DNA]</scope>
    <source>
        <strain evidence="2 3">DSM 14734</strain>
    </source>
</reference>
<dbReference type="RefSeq" id="WP_153821740.1">
    <property type="nucleotide sequence ID" value="NZ_WJIE01000006.1"/>
</dbReference>
<evidence type="ECO:0000256" key="1">
    <source>
        <dbReference type="SAM" id="Phobius"/>
    </source>
</evidence>
<feature type="transmembrane region" description="Helical" evidence="1">
    <location>
        <begin position="50"/>
        <end position="70"/>
    </location>
</feature>
<keyword evidence="1" id="KW-1133">Transmembrane helix</keyword>
<dbReference type="EMBL" id="WJIE01000006">
    <property type="protein sequence ID" value="MRG94952.1"/>
    <property type="molecule type" value="Genomic_DNA"/>
</dbReference>
<feature type="transmembrane region" description="Helical" evidence="1">
    <location>
        <begin position="82"/>
        <end position="101"/>
    </location>
</feature>
<accession>A0A6N7PRZ9</accession>
<dbReference type="AlphaFoldDB" id="A0A6N7PRZ9"/>
<dbReference type="PROSITE" id="PS51318">
    <property type="entry name" value="TAT"/>
    <property type="match status" value="1"/>
</dbReference>
<dbReference type="Proteomes" id="UP000440224">
    <property type="component" value="Unassembled WGS sequence"/>
</dbReference>
<dbReference type="InterPro" id="IPR006311">
    <property type="entry name" value="TAT_signal"/>
</dbReference>
<evidence type="ECO:0000313" key="2">
    <source>
        <dbReference type="EMBL" id="MRG94952.1"/>
    </source>
</evidence>
<evidence type="ECO:0000313" key="3">
    <source>
        <dbReference type="Proteomes" id="UP000440224"/>
    </source>
</evidence>
<sequence length="102" mass="10701">MPSARRRLLVALAFGFAGAALVYVALRLVEAVWFPEANPAIVIWSDRSRFVWRALIAAYAGGAAIFGGHALATRSIDAASRWLGRAALAAALALALQGALVP</sequence>
<keyword evidence="1" id="KW-0472">Membrane</keyword>
<name>A0A6N7PRZ9_9BACT</name>
<comment type="caution">
    <text evidence="2">The sequence shown here is derived from an EMBL/GenBank/DDBJ whole genome shotgun (WGS) entry which is preliminary data.</text>
</comment>
<keyword evidence="3" id="KW-1185">Reference proteome</keyword>
<keyword evidence="1" id="KW-0812">Transmembrane</keyword>
<protein>
    <submittedName>
        <fullName evidence="2">Uncharacterized protein</fullName>
    </submittedName>
</protein>
<organism evidence="2 3">
    <name type="scientific">Polyangium spumosum</name>
    <dbReference type="NCBI Taxonomy" id="889282"/>
    <lineage>
        <taxon>Bacteria</taxon>
        <taxon>Pseudomonadati</taxon>
        <taxon>Myxococcota</taxon>
        <taxon>Polyangia</taxon>
        <taxon>Polyangiales</taxon>
        <taxon>Polyangiaceae</taxon>
        <taxon>Polyangium</taxon>
    </lineage>
</organism>
<gene>
    <name evidence="2" type="ORF">GF068_23960</name>
</gene>
<proteinExistence type="predicted"/>